<dbReference type="Proteomes" id="UP000235388">
    <property type="component" value="Unassembled WGS sequence"/>
</dbReference>
<evidence type="ECO:0000313" key="1">
    <source>
        <dbReference type="EMBL" id="PLW42621.1"/>
    </source>
</evidence>
<name>A0A2N5UXY1_9BASI</name>
<dbReference type="AlphaFoldDB" id="A0A2N5UXY1"/>
<comment type="caution">
    <text evidence="1">The sequence shown here is derived from an EMBL/GenBank/DDBJ whole genome shotgun (WGS) entry which is preliminary data.</text>
</comment>
<accession>A0A2N5UXY1</accession>
<proteinExistence type="predicted"/>
<sequence length="99" mass="10297">MADRAIKPARSIKHGQRKVCVGLLIRAANGPELQAFPPLSSDVGPNDTSKLGRAANIPTTILSTMPVSINASDSDCVIVRNRDSSAQGDTSIGVQLIGS</sequence>
<dbReference type="EMBL" id="PGCJ01000156">
    <property type="protein sequence ID" value="PLW42621.1"/>
    <property type="molecule type" value="Genomic_DNA"/>
</dbReference>
<reference evidence="1 2" key="1">
    <citation type="submission" date="2017-11" db="EMBL/GenBank/DDBJ databases">
        <title>De novo assembly and phasing of dikaryotic genomes from two isolates of Puccinia coronata f. sp. avenae, the causal agent of oat crown rust.</title>
        <authorList>
            <person name="Miller M.E."/>
            <person name="Zhang Y."/>
            <person name="Omidvar V."/>
            <person name="Sperschneider J."/>
            <person name="Schwessinger B."/>
            <person name="Raley C."/>
            <person name="Palmer J.M."/>
            <person name="Garnica D."/>
            <person name="Upadhyaya N."/>
            <person name="Rathjen J."/>
            <person name="Taylor J.M."/>
            <person name="Park R.F."/>
            <person name="Dodds P.N."/>
            <person name="Hirsch C.D."/>
            <person name="Kianian S.F."/>
            <person name="Figueroa M."/>
        </authorList>
    </citation>
    <scope>NUCLEOTIDE SEQUENCE [LARGE SCALE GENOMIC DNA]</scope>
    <source>
        <strain evidence="1">12NC29</strain>
    </source>
</reference>
<evidence type="ECO:0000313" key="2">
    <source>
        <dbReference type="Proteomes" id="UP000235388"/>
    </source>
</evidence>
<keyword evidence="2" id="KW-1185">Reference proteome</keyword>
<organism evidence="1 2">
    <name type="scientific">Puccinia coronata f. sp. avenae</name>
    <dbReference type="NCBI Taxonomy" id="200324"/>
    <lineage>
        <taxon>Eukaryota</taxon>
        <taxon>Fungi</taxon>
        <taxon>Dikarya</taxon>
        <taxon>Basidiomycota</taxon>
        <taxon>Pucciniomycotina</taxon>
        <taxon>Pucciniomycetes</taxon>
        <taxon>Pucciniales</taxon>
        <taxon>Pucciniaceae</taxon>
        <taxon>Puccinia</taxon>
    </lineage>
</organism>
<protein>
    <submittedName>
        <fullName evidence="1">Uncharacterized protein</fullName>
    </submittedName>
</protein>
<gene>
    <name evidence="1" type="ORF">PCANC_11768</name>
</gene>